<feature type="region of interest" description="Disordered" evidence="3">
    <location>
        <begin position="44"/>
        <end position="67"/>
    </location>
</feature>
<keyword evidence="6" id="KW-1185">Reference proteome</keyword>
<comment type="cofactor">
    <cofactor evidence="1">
        <name>a divalent metal cation</name>
        <dbReference type="ChEBI" id="CHEBI:60240"/>
    </cofactor>
</comment>
<protein>
    <recommendedName>
        <fullName evidence="4">DDE Tnp4 domain-containing protein</fullName>
    </recommendedName>
</protein>
<dbReference type="InterPro" id="IPR027806">
    <property type="entry name" value="HARBI1_dom"/>
</dbReference>
<evidence type="ECO:0000259" key="4">
    <source>
        <dbReference type="Pfam" id="PF13359"/>
    </source>
</evidence>
<feature type="compositionally biased region" description="Polar residues" evidence="3">
    <location>
        <begin position="55"/>
        <end position="66"/>
    </location>
</feature>
<evidence type="ECO:0000256" key="1">
    <source>
        <dbReference type="ARBA" id="ARBA00001968"/>
    </source>
</evidence>
<organism evidence="5 6">
    <name type="scientific">Vanilla planifolia</name>
    <name type="common">Vanilla</name>
    <dbReference type="NCBI Taxonomy" id="51239"/>
    <lineage>
        <taxon>Eukaryota</taxon>
        <taxon>Viridiplantae</taxon>
        <taxon>Streptophyta</taxon>
        <taxon>Embryophyta</taxon>
        <taxon>Tracheophyta</taxon>
        <taxon>Spermatophyta</taxon>
        <taxon>Magnoliopsida</taxon>
        <taxon>Liliopsida</taxon>
        <taxon>Asparagales</taxon>
        <taxon>Orchidaceae</taxon>
        <taxon>Vanilloideae</taxon>
        <taxon>Vanilleae</taxon>
        <taxon>Vanilla</taxon>
    </lineage>
</organism>
<dbReference type="EMBL" id="JADCNL010000002">
    <property type="protein sequence ID" value="KAG0491839.1"/>
    <property type="molecule type" value="Genomic_DNA"/>
</dbReference>
<sequence length="269" mass="28482">MLPKLAFLHELPSNTTVVAPSTTTLYFLSLSPESLPPTRCLPPSAPAQGPITRTIPPSSDQTTTAPPSRRLWVKATIDSARPWPEDDAPQPCPCARVAVCIWRLATGEPLAPSVETFGLGISTCHSSSSRSAPPSKPCSCPKYVRWPDDEPVSTPPAGNSSLSRDSQRGGSHVHPTHPHHGPLNQTFATYQPGATGGIKTSYSITVQGVVNPNAVFNDVSIGWPGSLSDEQVLEQSALYKPHNALKDDWIVGGGIPVAGLGDGAYVLRT</sequence>
<dbReference type="GO" id="GO:0046872">
    <property type="term" value="F:metal ion binding"/>
    <property type="evidence" value="ECO:0007669"/>
    <property type="project" value="UniProtKB-KW"/>
</dbReference>
<dbReference type="AlphaFoldDB" id="A0A835RIB6"/>
<feature type="region of interest" description="Disordered" evidence="3">
    <location>
        <begin position="149"/>
        <end position="190"/>
    </location>
</feature>
<proteinExistence type="predicted"/>
<evidence type="ECO:0000256" key="3">
    <source>
        <dbReference type="SAM" id="MobiDB-lite"/>
    </source>
</evidence>
<dbReference type="Proteomes" id="UP000636800">
    <property type="component" value="Chromosome 2"/>
</dbReference>
<comment type="caution">
    <text evidence="5">The sequence shown here is derived from an EMBL/GenBank/DDBJ whole genome shotgun (WGS) entry which is preliminary data.</text>
</comment>
<name>A0A835RIB6_VANPL</name>
<evidence type="ECO:0000256" key="2">
    <source>
        <dbReference type="ARBA" id="ARBA00022723"/>
    </source>
</evidence>
<evidence type="ECO:0000313" key="6">
    <source>
        <dbReference type="Proteomes" id="UP000636800"/>
    </source>
</evidence>
<feature type="domain" description="DDE Tnp4" evidence="4">
    <location>
        <begin position="199"/>
        <end position="252"/>
    </location>
</feature>
<reference evidence="5 6" key="1">
    <citation type="journal article" date="2020" name="Nat. Food">
        <title>A phased Vanilla planifolia genome enables genetic improvement of flavour and production.</title>
        <authorList>
            <person name="Hasing T."/>
            <person name="Tang H."/>
            <person name="Brym M."/>
            <person name="Khazi F."/>
            <person name="Huang T."/>
            <person name="Chambers A.H."/>
        </authorList>
    </citation>
    <scope>NUCLEOTIDE SEQUENCE [LARGE SCALE GENOMIC DNA]</scope>
    <source>
        <tissue evidence="5">Leaf</tissue>
    </source>
</reference>
<keyword evidence="2" id="KW-0479">Metal-binding</keyword>
<evidence type="ECO:0000313" key="5">
    <source>
        <dbReference type="EMBL" id="KAG0491839.1"/>
    </source>
</evidence>
<accession>A0A835RIB6</accession>
<gene>
    <name evidence="5" type="ORF">HPP92_005237</name>
</gene>
<dbReference type="Pfam" id="PF13359">
    <property type="entry name" value="DDE_Tnp_4"/>
    <property type="match status" value="1"/>
</dbReference>